<comment type="function">
    <text evidence="5">Subunit of the V1 complex of vacuolar(H+)-ATPase (V-ATPase), a multisubunit enzyme composed of a peripheral complex (V1) that hydrolyzes ATP and a membrane integral complex (V0) that translocates protons. V-ATPase is responsible for acidifying and maintaining the pH of intracellular compartments and in some cell types, is targeted to the plasma membrane, where it is responsible for acidifying the extracellular environment.</text>
</comment>
<accession>A0AB40AB47</accession>
<evidence type="ECO:0000256" key="3">
    <source>
        <dbReference type="ARBA" id="ARBA00022781"/>
    </source>
</evidence>
<name>A0AB40AB47_DROSZ</name>
<evidence type="ECO:0000256" key="5">
    <source>
        <dbReference type="ARBA" id="ARBA00045737"/>
    </source>
</evidence>
<dbReference type="PANTHER" id="PTHR13861:SF2">
    <property type="entry name" value="V-TYPE PROTON ATPASE SUBUNIT F"/>
    <property type="match status" value="1"/>
</dbReference>
<evidence type="ECO:0000256" key="2">
    <source>
        <dbReference type="ARBA" id="ARBA00022448"/>
    </source>
</evidence>
<keyword evidence="3" id="KW-0375">Hydrogen ion transport</keyword>
<protein>
    <submittedName>
        <fullName evidence="9">V-type proton ATPase subunit F isoform X1</fullName>
    </submittedName>
</protein>
<keyword evidence="8" id="KW-1185">Reference proteome</keyword>
<dbReference type="RefSeq" id="XP_036675155.3">
    <property type="nucleotide sequence ID" value="XM_036819260.3"/>
</dbReference>
<dbReference type="GO" id="GO:0046961">
    <property type="term" value="F:proton-transporting ATPase activity, rotational mechanism"/>
    <property type="evidence" value="ECO:0007669"/>
    <property type="project" value="InterPro"/>
</dbReference>
<dbReference type="Gene3D" id="3.40.50.10580">
    <property type="entry name" value="ATPase, V1 complex, subunit F"/>
    <property type="match status" value="1"/>
</dbReference>
<dbReference type="Pfam" id="PF01990">
    <property type="entry name" value="ATP-synt_F"/>
    <property type="match status" value="1"/>
</dbReference>
<gene>
    <name evidence="9" type="primary">Vha14-2</name>
</gene>
<dbReference type="InterPro" id="IPR005772">
    <property type="entry name" value="ATPase_V1-cplx_fsu_euk"/>
</dbReference>
<keyword evidence="2" id="KW-0813">Transport</keyword>
<reference evidence="9" key="1">
    <citation type="submission" date="2025-08" db="UniProtKB">
        <authorList>
            <consortium name="RefSeq"/>
        </authorList>
    </citation>
    <scope>IDENTIFICATION</scope>
</reference>
<keyword evidence="4" id="KW-0406">Ion transport</keyword>
<evidence type="ECO:0000256" key="1">
    <source>
        <dbReference type="ARBA" id="ARBA00010148"/>
    </source>
</evidence>
<organism evidence="8 9">
    <name type="scientific">Drosophila suzukii</name>
    <name type="common">Spotted-wing drosophila fruit fly</name>
    <dbReference type="NCBI Taxonomy" id="28584"/>
    <lineage>
        <taxon>Eukaryota</taxon>
        <taxon>Metazoa</taxon>
        <taxon>Ecdysozoa</taxon>
        <taxon>Arthropoda</taxon>
        <taxon>Hexapoda</taxon>
        <taxon>Insecta</taxon>
        <taxon>Pterygota</taxon>
        <taxon>Neoptera</taxon>
        <taxon>Endopterygota</taxon>
        <taxon>Diptera</taxon>
        <taxon>Brachycera</taxon>
        <taxon>Muscomorpha</taxon>
        <taxon>Ephydroidea</taxon>
        <taxon>Drosophilidae</taxon>
        <taxon>Drosophila</taxon>
        <taxon>Sophophora</taxon>
    </lineage>
</organism>
<feature type="region of interest" description="Disordered" evidence="7">
    <location>
        <begin position="118"/>
        <end position="138"/>
    </location>
</feature>
<evidence type="ECO:0000313" key="8">
    <source>
        <dbReference type="Proteomes" id="UP001652628"/>
    </source>
</evidence>
<evidence type="ECO:0000313" key="9">
    <source>
        <dbReference type="RefSeq" id="XP_036675155.3"/>
    </source>
</evidence>
<dbReference type="GeneID" id="108016495"/>
<dbReference type="PANTHER" id="PTHR13861">
    <property type="entry name" value="VACUOLAR ATP SYNTHASE SUBUNIT F"/>
    <property type="match status" value="1"/>
</dbReference>
<dbReference type="GO" id="GO:0033180">
    <property type="term" value="C:proton-transporting V-type ATPase, V1 domain"/>
    <property type="evidence" value="ECO:0007669"/>
    <property type="project" value="InterPro"/>
</dbReference>
<dbReference type="NCBIfam" id="TIGR01101">
    <property type="entry name" value="V_ATP_synt_F"/>
    <property type="match status" value="1"/>
</dbReference>
<evidence type="ECO:0000256" key="6">
    <source>
        <dbReference type="ARBA" id="ARBA00046957"/>
    </source>
</evidence>
<sequence>MSLHSEELGILMAVIGDEDTCVGFLLGGIGEVGEDRETNFMVVEKDTTPGQIEACFKKFLRRPDIAIILINQVYADLIRPTVDAHDLAVPTVLEIPSKQQAYDASKDSILKRAQVSWPAASERSYPTNPISPIPPERFQPAREAPLAAQLCQSVPGPKCESNERFA</sequence>
<dbReference type="AlphaFoldDB" id="A0AB40AB47"/>
<dbReference type="SUPFAM" id="SSF159468">
    <property type="entry name" value="AtpF-like"/>
    <property type="match status" value="1"/>
</dbReference>
<dbReference type="Proteomes" id="UP001652628">
    <property type="component" value="Chromosome 3"/>
</dbReference>
<comment type="similarity">
    <text evidence="1">Belongs to the V-ATPase F subunit family.</text>
</comment>
<evidence type="ECO:0000256" key="7">
    <source>
        <dbReference type="SAM" id="MobiDB-lite"/>
    </source>
</evidence>
<dbReference type="InterPro" id="IPR008218">
    <property type="entry name" value="ATPase_V1-cplx_f_g_su"/>
</dbReference>
<comment type="subunit">
    <text evidence="6">V-ATPase is a heteromultimeric enzyme made up of two complexes: the ATP-hydrolytic V1 complex and the proton translocation V0 complex. The V1 complex consists of three catalytic AB heterodimers that form a heterohexamer, three peripheral stalks each consisting of EG heterodimers, one central rotor including subunits D and F, and the regulatory subunits C and H. The proton translocation complex V0 consists of the proton transport subunit a, a ring of proteolipid subunits c9c'', rotary subunit d, subunits e and f, and the accessory subunits VhaAC45 and ATP6AP2.</text>
</comment>
<evidence type="ECO:0000256" key="4">
    <source>
        <dbReference type="ARBA" id="ARBA00023065"/>
    </source>
</evidence>
<proteinExistence type="inferred from homology"/>
<dbReference type="InterPro" id="IPR036906">
    <property type="entry name" value="ATPase_V1_fsu_sf"/>
</dbReference>